<keyword evidence="3" id="KW-1185">Reference proteome</keyword>
<protein>
    <submittedName>
        <fullName evidence="2">Uncharacterized protein</fullName>
    </submittedName>
</protein>
<proteinExistence type="predicted"/>
<accession>A0ABQ8UH37</accession>
<keyword evidence="1" id="KW-0472">Membrane</keyword>
<dbReference type="EMBL" id="JAPMOS010000028">
    <property type="protein sequence ID" value="KAJ4458559.1"/>
    <property type="molecule type" value="Genomic_DNA"/>
</dbReference>
<evidence type="ECO:0000313" key="2">
    <source>
        <dbReference type="EMBL" id="KAJ4458559.1"/>
    </source>
</evidence>
<feature type="transmembrane region" description="Helical" evidence="1">
    <location>
        <begin position="307"/>
        <end position="334"/>
    </location>
</feature>
<evidence type="ECO:0000256" key="1">
    <source>
        <dbReference type="SAM" id="Phobius"/>
    </source>
</evidence>
<name>A0ABQ8UH37_9EUKA</name>
<sequence length="335" mass="37912">MDKLFFGQPIQDLRLSTPFVYLEMPHHVIVPQVVSLQQLYTQTPPPLRRTPLHPREQRRRLFQVQRRWLLQVQRRRLPQTQNICAEIKSIVFWGVTGALSLARSVDFTLAIPAGTLDLEPGQMQLVTYDPKEAAGYSIMGAEGTTIYKFTDRPTATGMCPNSTDSFPFDLMQDAYEFYGYQLSVGTKVRFSWAFECSLYFDVYLGEDSMWNDRGSTGAGQITVQKDGEYIFQVENSYRRCNQNSGTVTLSISRPLYDTAGAVEVFQTSVMGSGGNSPSYFLVIPPETPCTPKYCKETVQFTYFAYGWLWGSIAAFIVTGIVAVGVLFCMGFWIYC</sequence>
<evidence type="ECO:0000313" key="3">
    <source>
        <dbReference type="Proteomes" id="UP001141327"/>
    </source>
</evidence>
<dbReference type="Proteomes" id="UP001141327">
    <property type="component" value="Unassembled WGS sequence"/>
</dbReference>
<keyword evidence="1" id="KW-1133">Transmembrane helix</keyword>
<comment type="caution">
    <text evidence="2">The sequence shown here is derived from an EMBL/GenBank/DDBJ whole genome shotgun (WGS) entry which is preliminary data.</text>
</comment>
<keyword evidence="1" id="KW-0812">Transmembrane</keyword>
<reference evidence="2" key="1">
    <citation type="journal article" date="2022" name="bioRxiv">
        <title>Genomics of Preaxostyla Flagellates Illuminates Evolutionary Transitions and the Path Towards Mitochondrial Loss.</title>
        <authorList>
            <person name="Novak L.V.F."/>
            <person name="Treitli S.C."/>
            <person name="Pyrih J."/>
            <person name="Halakuc P."/>
            <person name="Pipaliya S.V."/>
            <person name="Vacek V."/>
            <person name="Brzon O."/>
            <person name="Soukal P."/>
            <person name="Eme L."/>
            <person name="Dacks J.B."/>
            <person name="Karnkowska A."/>
            <person name="Elias M."/>
            <person name="Hampl V."/>
        </authorList>
    </citation>
    <scope>NUCLEOTIDE SEQUENCE</scope>
    <source>
        <strain evidence="2">RCP-MX</strain>
    </source>
</reference>
<organism evidence="2 3">
    <name type="scientific">Paratrimastix pyriformis</name>
    <dbReference type="NCBI Taxonomy" id="342808"/>
    <lineage>
        <taxon>Eukaryota</taxon>
        <taxon>Metamonada</taxon>
        <taxon>Preaxostyla</taxon>
        <taxon>Paratrimastigidae</taxon>
        <taxon>Paratrimastix</taxon>
    </lineage>
</organism>
<gene>
    <name evidence="2" type="ORF">PAPYR_5760</name>
</gene>